<keyword evidence="4" id="KW-0805">Transcription regulation</keyword>
<dbReference type="PANTHER" id="PTHR32071">
    <property type="entry name" value="TRANSCRIPTIONAL REGULATORY PROTEIN"/>
    <property type="match status" value="1"/>
</dbReference>
<dbReference type="SUPFAM" id="SSF52540">
    <property type="entry name" value="P-loop containing nucleoside triphosphate hydrolases"/>
    <property type="match status" value="1"/>
</dbReference>
<dbReference type="InterPro" id="IPR009057">
    <property type="entry name" value="Homeodomain-like_sf"/>
</dbReference>
<comment type="caution">
    <text evidence="10">The sequence shown here is derived from an EMBL/GenBank/DDBJ whole genome shotgun (WGS) entry which is preliminary data.</text>
</comment>
<dbReference type="InterPro" id="IPR002197">
    <property type="entry name" value="HTH_Fis"/>
</dbReference>
<keyword evidence="1" id="KW-0547">Nucleotide-binding</keyword>
<dbReference type="InterPro" id="IPR002078">
    <property type="entry name" value="Sigma_54_int"/>
</dbReference>
<dbReference type="CDD" id="cd00009">
    <property type="entry name" value="AAA"/>
    <property type="match status" value="1"/>
</dbReference>
<evidence type="ECO:0000256" key="1">
    <source>
        <dbReference type="ARBA" id="ARBA00022741"/>
    </source>
</evidence>
<keyword evidence="11" id="KW-1185">Reference proteome</keyword>
<evidence type="ECO:0000313" key="11">
    <source>
        <dbReference type="Proteomes" id="UP000570514"/>
    </source>
</evidence>
<dbReference type="InterPro" id="IPR058031">
    <property type="entry name" value="AAA_lid_NorR"/>
</dbReference>
<evidence type="ECO:0000256" key="6">
    <source>
        <dbReference type="ARBA" id="ARBA00023163"/>
    </source>
</evidence>
<dbReference type="Gene3D" id="3.40.50.2300">
    <property type="match status" value="1"/>
</dbReference>
<dbReference type="AlphaFoldDB" id="A0A846MUW6"/>
<evidence type="ECO:0000256" key="4">
    <source>
        <dbReference type="ARBA" id="ARBA00023015"/>
    </source>
</evidence>
<keyword evidence="10" id="KW-0238">DNA-binding</keyword>
<keyword evidence="2" id="KW-0067">ATP-binding</keyword>
<dbReference type="Pfam" id="PF25601">
    <property type="entry name" value="AAA_lid_14"/>
    <property type="match status" value="1"/>
</dbReference>
<dbReference type="GO" id="GO:0043565">
    <property type="term" value="F:sequence-specific DNA binding"/>
    <property type="evidence" value="ECO:0007669"/>
    <property type="project" value="InterPro"/>
</dbReference>
<proteinExistence type="predicted"/>
<dbReference type="GO" id="GO:0000160">
    <property type="term" value="P:phosphorelay signal transduction system"/>
    <property type="evidence" value="ECO:0007669"/>
    <property type="project" value="UniProtKB-KW"/>
</dbReference>
<dbReference type="SUPFAM" id="SSF46689">
    <property type="entry name" value="Homeodomain-like"/>
    <property type="match status" value="1"/>
</dbReference>
<dbReference type="SMART" id="SM00448">
    <property type="entry name" value="REC"/>
    <property type="match status" value="1"/>
</dbReference>
<dbReference type="PROSITE" id="PS50045">
    <property type="entry name" value="SIGMA54_INTERACT_4"/>
    <property type="match status" value="1"/>
</dbReference>
<dbReference type="GO" id="GO:0006355">
    <property type="term" value="P:regulation of DNA-templated transcription"/>
    <property type="evidence" value="ECO:0007669"/>
    <property type="project" value="InterPro"/>
</dbReference>
<sequence length="454" mass="50782">MPEGRILIVDDDEDVLQAARLLLKRHFGVIQTVSDPAQVATLIRKNSFDVLVLDMNFTLGADTGAEGLATLSQVLELDPQAVVVLLTAYSDVELAVKAMKKGAADFVTKPWDNDRMVATLTAALNLRRSRLETAELRERNRGLAAATHTSSDMIGTSPAMLKVFDAIRRAAPTDANILILGENGTGKELVAREIHRQSQRPGEVFLRVDMGAISPQLFESELFGHCRGAFTDAKQNRTGYFRAATAGTLFLDEIGNVPLYLQSKLLTALERREVVPVGTEKPEPMDVRLICATNLSPAQLNDESRFRQDLLYRINTVEIRLPPLRDRKDDIPPLLEHYTTAYCRKYNFPTKRLAPALIARLMEWTWPGNVRELRHAVERAVVLSEGEVLTTSDFPLEKAEPRKEAMRDASRLDDIEKAAIERALERHKNNVSKAAEALGLTRTSLYRRMEKYGL</sequence>
<feature type="domain" description="Sigma-54 factor interaction" evidence="8">
    <location>
        <begin position="153"/>
        <end position="382"/>
    </location>
</feature>
<evidence type="ECO:0000256" key="7">
    <source>
        <dbReference type="PROSITE-ProRule" id="PRU00169"/>
    </source>
</evidence>
<protein>
    <submittedName>
        <fullName evidence="10">DNA-binding NtrC family response regulator</fullName>
    </submittedName>
</protein>
<dbReference type="PROSITE" id="PS00688">
    <property type="entry name" value="SIGMA54_INTERACT_3"/>
    <property type="match status" value="1"/>
</dbReference>
<feature type="modified residue" description="4-aspartylphosphate" evidence="7">
    <location>
        <position position="54"/>
    </location>
</feature>
<evidence type="ECO:0000256" key="3">
    <source>
        <dbReference type="ARBA" id="ARBA00023012"/>
    </source>
</evidence>
<dbReference type="Pfam" id="PF00072">
    <property type="entry name" value="Response_reg"/>
    <property type="match status" value="1"/>
</dbReference>
<dbReference type="Pfam" id="PF02954">
    <property type="entry name" value="HTH_8"/>
    <property type="match status" value="1"/>
</dbReference>
<dbReference type="InterPro" id="IPR003593">
    <property type="entry name" value="AAA+_ATPase"/>
</dbReference>
<dbReference type="GO" id="GO:0005524">
    <property type="term" value="F:ATP binding"/>
    <property type="evidence" value="ECO:0007669"/>
    <property type="project" value="UniProtKB-KW"/>
</dbReference>
<dbReference type="InterPro" id="IPR001789">
    <property type="entry name" value="Sig_transdc_resp-reg_receiver"/>
</dbReference>
<evidence type="ECO:0000256" key="5">
    <source>
        <dbReference type="ARBA" id="ARBA00023159"/>
    </source>
</evidence>
<dbReference type="Gene3D" id="3.40.50.300">
    <property type="entry name" value="P-loop containing nucleotide triphosphate hydrolases"/>
    <property type="match status" value="1"/>
</dbReference>
<keyword evidence="5" id="KW-0010">Activator</keyword>
<dbReference type="PROSITE" id="PS50110">
    <property type="entry name" value="RESPONSE_REGULATORY"/>
    <property type="match status" value="1"/>
</dbReference>
<dbReference type="RefSeq" id="WP_167080492.1">
    <property type="nucleotide sequence ID" value="NZ_BAAADC010000001.1"/>
</dbReference>
<dbReference type="InterPro" id="IPR027417">
    <property type="entry name" value="P-loop_NTPase"/>
</dbReference>
<dbReference type="Gene3D" id="1.10.10.60">
    <property type="entry name" value="Homeodomain-like"/>
    <property type="match status" value="1"/>
</dbReference>
<dbReference type="SUPFAM" id="SSF52172">
    <property type="entry name" value="CheY-like"/>
    <property type="match status" value="1"/>
</dbReference>
<dbReference type="PRINTS" id="PR01590">
    <property type="entry name" value="HTHFIS"/>
</dbReference>
<dbReference type="InterPro" id="IPR011006">
    <property type="entry name" value="CheY-like_superfamily"/>
</dbReference>
<dbReference type="SMART" id="SM00382">
    <property type="entry name" value="AAA"/>
    <property type="match status" value="1"/>
</dbReference>
<evidence type="ECO:0000259" key="8">
    <source>
        <dbReference type="PROSITE" id="PS50045"/>
    </source>
</evidence>
<evidence type="ECO:0000313" key="10">
    <source>
        <dbReference type="EMBL" id="NIK87153.1"/>
    </source>
</evidence>
<keyword evidence="3" id="KW-0902">Two-component regulatory system</keyword>
<dbReference type="InterPro" id="IPR025944">
    <property type="entry name" value="Sigma_54_int_dom_CS"/>
</dbReference>
<dbReference type="Proteomes" id="UP000570514">
    <property type="component" value="Unassembled WGS sequence"/>
</dbReference>
<evidence type="ECO:0000256" key="2">
    <source>
        <dbReference type="ARBA" id="ARBA00022840"/>
    </source>
</evidence>
<dbReference type="PANTHER" id="PTHR32071:SF113">
    <property type="entry name" value="ALGINATE BIOSYNTHESIS TRANSCRIPTIONAL REGULATORY PROTEIN ALGB"/>
    <property type="match status" value="1"/>
</dbReference>
<evidence type="ECO:0000259" key="9">
    <source>
        <dbReference type="PROSITE" id="PS50110"/>
    </source>
</evidence>
<name>A0A846MUW6_9PROT</name>
<keyword evidence="7" id="KW-0597">Phosphoprotein</keyword>
<gene>
    <name evidence="10" type="ORF">FHS83_000471</name>
</gene>
<feature type="domain" description="Response regulatory" evidence="9">
    <location>
        <begin position="5"/>
        <end position="124"/>
    </location>
</feature>
<dbReference type="Pfam" id="PF00158">
    <property type="entry name" value="Sigma54_activat"/>
    <property type="match status" value="1"/>
</dbReference>
<dbReference type="Gene3D" id="1.10.8.60">
    <property type="match status" value="1"/>
</dbReference>
<accession>A0A846MUW6</accession>
<reference evidence="10 11" key="1">
    <citation type="submission" date="2020-03" db="EMBL/GenBank/DDBJ databases">
        <title>Genomic Encyclopedia of Type Strains, Phase IV (KMG-IV): sequencing the most valuable type-strain genomes for metagenomic binning, comparative biology and taxonomic classification.</title>
        <authorList>
            <person name="Goeker M."/>
        </authorList>
    </citation>
    <scope>NUCLEOTIDE SEQUENCE [LARGE SCALE GENOMIC DNA]</scope>
    <source>
        <strain evidence="10 11">DSM 19867</strain>
    </source>
</reference>
<dbReference type="EMBL" id="JAASRM010000001">
    <property type="protein sequence ID" value="NIK87153.1"/>
    <property type="molecule type" value="Genomic_DNA"/>
</dbReference>
<dbReference type="FunFam" id="3.40.50.300:FF:000006">
    <property type="entry name" value="DNA-binding transcriptional regulator NtrC"/>
    <property type="match status" value="1"/>
</dbReference>
<keyword evidence="6" id="KW-0804">Transcription</keyword>
<organism evidence="10 11">
    <name type="scientific">Rhizomicrobium palustre</name>
    <dbReference type="NCBI Taxonomy" id="189966"/>
    <lineage>
        <taxon>Bacteria</taxon>
        <taxon>Pseudomonadati</taxon>
        <taxon>Pseudomonadota</taxon>
        <taxon>Alphaproteobacteria</taxon>
        <taxon>Micropepsales</taxon>
        <taxon>Micropepsaceae</taxon>
        <taxon>Rhizomicrobium</taxon>
    </lineage>
</organism>